<feature type="signal peptide" evidence="1">
    <location>
        <begin position="1"/>
        <end position="21"/>
    </location>
</feature>
<organism evidence="2 3">
    <name type="scientific">Flammeovirga agarivorans</name>
    <dbReference type="NCBI Taxonomy" id="2726742"/>
    <lineage>
        <taxon>Bacteria</taxon>
        <taxon>Pseudomonadati</taxon>
        <taxon>Bacteroidota</taxon>
        <taxon>Cytophagia</taxon>
        <taxon>Cytophagales</taxon>
        <taxon>Flammeovirgaceae</taxon>
        <taxon>Flammeovirga</taxon>
    </lineage>
</organism>
<sequence length="270" mass="30027">MKPILLFITLLILFILPNVKAQNTTSMQEESIKALDPVANIYKLMIQNNMNIGENAGNTLWINPAVPIDISDDIKMINRFTIPISTRYNAKSNISETNIGNINYQAFLTNSKPIGNSLVVGIGPSANLYTSNFNETAMHGDDFWGLGLATAVAYKKKGFYAMLNYTHTWSVAGNDIQASQLYYILSYSFPSGFSISSQPTINYNSGIEGDTKWVVPVGLGVGQMFKLGNGRMMRLSTAGYYNAVRPESMAKSEWMFQFNVMFMLNGKKKK</sequence>
<dbReference type="Proteomes" id="UP000585050">
    <property type="component" value="Unassembled WGS sequence"/>
</dbReference>
<comment type="caution">
    <text evidence="2">The sequence shown here is derived from an EMBL/GenBank/DDBJ whole genome shotgun (WGS) entry which is preliminary data.</text>
</comment>
<gene>
    <name evidence="2" type="ORF">HGP29_22840</name>
</gene>
<keyword evidence="3" id="KW-1185">Reference proteome</keyword>
<keyword evidence="1" id="KW-0732">Signal</keyword>
<name>A0A7X8SPT6_9BACT</name>
<protein>
    <recommendedName>
        <fullName evidence="4">Neuromedin U</fullName>
    </recommendedName>
</protein>
<proteinExistence type="predicted"/>
<accession>A0A7X8SPT6</accession>
<evidence type="ECO:0000313" key="3">
    <source>
        <dbReference type="Proteomes" id="UP000585050"/>
    </source>
</evidence>
<dbReference type="RefSeq" id="WP_168884769.1">
    <property type="nucleotide sequence ID" value="NZ_JABAIL010000009.1"/>
</dbReference>
<feature type="chain" id="PRO_5031166809" description="Neuromedin U" evidence="1">
    <location>
        <begin position="22"/>
        <end position="270"/>
    </location>
</feature>
<reference evidence="2 3" key="1">
    <citation type="submission" date="2020-04" db="EMBL/GenBank/DDBJ databases">
        <title>Flammeovirga sp. SR4, a novel species isolated from seawater.</title>
        <authorList>
            <person name="Wang X."/>
        </authorList>
    </citation>
    <scope>NUCLEOTIDE SEQUENCE [LARGE SCALE GENOMIC DNA]</scope>
    <source>
        <strain evidence="2 3">SR4</strain>
    </source>
</reference>
<evidence type="ECO:0008006" key="4">
    <source>
        <dbReference type="Google" id="ProtNLM"/>
    </source>
</evidence>
<evidence type="ECO:0000313" key="2">
    <source>
        <dbReference type="EMBL" id="NLR94057.1"/>
    </source>
</evidence>
<dbReference type="AlphaFoldDB" id="A0A7X8SPT6"/>
<evidence type="ECO:0000256" key="1">
    <source>
        <dbReference type="SAM" id="SignalP"/>
    </source>
</evidence>
<dbReference type="EMBL" id="JABAIL010000009">
    <property type="protein sequence ID" value="NLR94057.1"/>
    <property type="molecule type" value="Genomic_DNA"/>
</dbReference>